<protein>
    <submittedName>
        <fullName evidence="1">Uncharacterized protein</fullName>
    </submittedName>
</protein>
<dbReference type="Proteomes" id="UP000218272">
    <property type="component" value="Chromosome SCLO_1"/>
</dbReference>
<organism evidence="1 2">
    <name type="scientific">Sphingobium cloacae</name>
    <dbReference type="NCBI Taxonomy" id="120107"/>
    <lineage>
        <taxon>Bacteria</taxon>
        <taxon>Pseudomonadati</taxon>
        <taxon>Pseudomonadota</taxon>
        <taxon>Alphaproteobacteria</taxon>
        <taxon>Sphingomonadales</taxon>
        <taxon>Sphingomonadaceae</taxon>
        <taxon>Sphingobium</taxon>
    </lineage>
</organism>
<dbReference type="KEGG" id="sclo:SCLO_1008910"/>
<accession>A0A1E1F0F5</accession>
<gene>
    <name evidence="1" type="ORF">SCLO_1008910</name>
</gene>
<keyword evidence="2" id="KW-1185">Reference proteome</keyword>
<evidence type="ECO:0000313" key="2">
    <source>
        <dbReference type="Proteomes" id="UP000218272"/>
    </source>
</evidence>
<reference evidence="1 2" key="1">
    <citation type="submission" date="2016-10" db="EMBL/GenBank/DDBJ databases">
        <title>Complete Genome Sequence of the Nonylphenol-Degrading Bacterium Sphingobium cloacae JCM 10874T.</title>
        <authorList>
            <person name="Ootsuka M."/>
            <person name="Nishizawa T."/>
            <person name="Ohta H."/>
        </authorList>
    </citation>
    <scope>NUCLEOTIDE SEQUENCE [LARGE SCALE GENOMIC DNA]</scope>
    <source>
        <strain evidence="1 2">JCM 10874</strain>
    </source>
</reference>
<dbReference type="EMBL" id="AP017655">
    <property type="protein sequence ID" value="BAV63931.1"/>
    <property type="molecule type" value="Genomic_DNA"/>
</dbReference>
<name>A0A1E1F0F5_9SPHN</name>
<sequence>MISVGFPAPDIAIHGGDRDSALLRSASEALEAASPGGISTVSPAYESDMAKAAALLSAVASAPTLAWQPVRNAESACEILYREALLRTVDAHGVAASAGAAVQAIERLECGPALDCLIVSKVPDLPAEMLRTSVAGPPAPAAASPDAVAGATLNEVAASGQAPGGSALQIGFEFGNVTPTGNAQAILDQIATLAASGPVNVMIVARDTENWDPAKRDSLLDERLAAIVSALANRGIAPAAIAVTWRPDRADTSIHRDGPGLQEIARIQVRK</sequence>
<evidence type="ECO:0000313" key="1">
    <source>
        <dbReference type="EMBL" id="BAV63931.1"/>
    </source>
</evidence>
<dbReference type="AlphaFoldDB" id="A0A1E1F0F5"/>
<proteinExistence type="predicted"/>